<keyword evidence="3" id="KW-0479">Metal-binding</keyword>
<dbReference type="InterPro" id="IPR035105">
    <property type="entry name" value="Deoxycytidylate_deaminase_dom"/>
</dbReference>
<dbReference type="PANTHER" id="PTHR11086">
    <property type="entry name" value="DEOXYCYTIDYLATE DEAMINASE-RELATED"/>
    <property type="match status" value="1"/>
</dbReference>
<feature type="domain" description="CMP/dCMP-type deaminase" evidence="6">
    <location>
        <begin position="189"/>
        <end position="329"/>
    </location>
</feature>
<dbReference type="Proteomes" id="UP000824267">
    <property type="component" value="Unassembled WGS sequence"/>
</dbReference>
<accession>A0A9D1UHL2</accession>
<comment type="cofactor">
    <cofactor evidence="1">
        <name>Zn(2+)</name>
        <dbReference type="ChEBI" id="CHEBI:29105"/>
    </cofactor>
</comment>
<dbReference type="Gene3D" id="3.40.140.10">
    <property type="entry name" value="Cytidine Deaminase, domain 2"/>
    <property type="match status" value="1"/>
</dbReference>
<dbReference type="PROSITE" id="PS51747">
    <property type="entry name" value="CYT_DCMP_DEAMINASES_2"/>
    <property type="match status" value="1"/>
</dbReference>
<dbReference type="PROSITE" id="PS00903">
    <property type="entry name" value="CYT_DCMP_DEAMINASES_1"/>
    <property type="match status" value="1"/>
</dbReference>
<evidence type="ECO:0000256" key="2">
    <source>
        <dbReference type="ARBA" id="ARBA00006576"/>
    </source>
</evidence>
<reference evidence="7" key="2">
    <citation type="submission" date="2021-04" db="EMBL/GenBank/DDBJ databases">
        <authorList>
            <person name="Gilroy R."/>
        </authorList>
    </citation>
    <scope>NUCLEOTIDE SEQUENCE</scope>
    <source>
        <strain evidence="7">Gambia16-930</strain>
    </source>
</reference>
<sequence length="342" mass="38833">MIIIGITGTLGAGKGTIVEKLKKRGFKHYSVRDFLVEQIRQRGLEVNRDSMRELANELREKNGADYIVECLVGRAMAQGDDCVIESIRNPKEVETLRRIRNFHLFSVDADIHKRYERIRSRKSSTDNVSFETFVENEKKEMSSDNESGQNLSACMALADFRFNNDKDIEDLDRQVEDALKSIEKEMRPSWDEYFMDLANAASKRATCDRGRSGCVIVKDRQVLVTGYVGSPRGLAHCDDVGHLFRKMINDDGSISTHCVRTVHAEQNAICQAARRGIALEGATLYCRMTPCRTCAMLIINCGISRVVCQMKYHAGAESEEMFRQAGIQLEFFCDQVLKYDKQ</sequence>
<comment type="caution">
    <text evidence="7">The sequence shown here is derived from an EMBL/GenBank/DDBJ whole genome shotgun (WGS) entry which is preliminary data.</text>
</comment>
<dbReference type="InterPro" id="IPR027417">
    <property type="entry name" value="P-loop_NTPase"/>
</dbReference>
<evidence type="ECO:0000256" key="5">
    <source>
        <dbReference type="ARBA" id="ARBA00022833"/>
    </source>
</evidence>
<evidence type="ECO:0000313" key="7">
    <source>
        <dbReference type="EMBL" id="HIW88092.1"/>
    </source>
</evidence>
<evidence type="ECO:0000259" key="6">
    <source>
        <dbReference type="PROSITE" id="PS51747"/>
    </source>
</evidence>
<dbReference type="SUPFAM" id="SSF53927">
    <property type="entry name" value="Cytidine deaminase-like"/>
    <property type="match status" value="1"/>
</dbReference>
<dbReference type="Pfam" id="PF00383">
    <property type="entry name" value="dCMP_cyt_deam_1"/>
    <property type="match status" value="1"/>
</dbReference>
<dbReference type="PANTHER" id="PTHR11086:SF18">
    <property type="entry name" value="DEOXYCYTIDYLATE DEAMINASE"/>
    <property type="match status" value="1"/>
</dbReference>
<dbReference type="Pfam" id="PF13238">
    <property type="entry name" value="AAA_18"/>
    <property type="match status" value="1"/>
</dbReference>
<organism evidence="7 8">
    <name type="scientific">Candidatus Onthomorpha intestinigallinarum</name>
    <dbReference type="NCBI Taxonomy" id="2840880"/>
    <lineage>
        <taxon>Bacteria</taxon>
        <taxon>Pseudomonadati</taxon>
        <taxon>Bacteroidota</taxon>
        <taxon>Bacteroidia</taxon>
        <taxon>Bacteroidales</taxon>
        <taxon>Candidatus Onthomorpha</taxon>
    </lineage>
</organism>
<keyword evidence="4" id="KW-0378">Hydrolase</keyword>
<dbReference type="InterPro" id="IPR016193">
    <property type="entry name" value="Cytidine_deaminase-like"/>
</dbReference>
<protein>
    <submittedName>
        <fullName evidence="7">AAA family ATPase</fullName>
    </submittedName>
</protein>
<dbReference type="AlphaFoldDB" id="A0A9D1UHL2"/>
<dbReference type="CDD" id="cd01286">
    <property type="entry name" value="deoxycytidylate_deaminase"/>
    <property type="match status" value="1"/>
</dbReference>
<gene>
    <name evidence="7" type="ORF">IAC47_07495</name>
</gene>
<name>A0A9D1UHL2_9BACT</name>
<dbReference type="InterPro" id="IPR002125">
    <property type="entry name" value="CMP_dCMP_dom"/>
</dbReference>
<dbReference type="GO" id="GO:0008270">
    <property type="term" value="F:zinc ion binding"/>
    <property type="evidence" value="ECO:0007669"/>
    <property type="project" value="InterPro"/>
</dbReference>
<evidence type="ECO:0000313" key="8">
    <source>
        <dbReference type="Proteomes" id="UP000824267"/>
    </source>
</evidence>
<dbReference type="GO" id="GO:0004132">
    <property type="term" value="F:dCMP deaminase activity"/>
    <property type="evidence" value="ECO:0007669"/>
    <property type="project" value="TreeGrafter"/>
</dbReference>
<dbReference type="Gene3D" id="3.40.50.300">
    <property type="entry name" value="P-loop containing nucleotide triphosphate hydrolases"/>
    <property type="match status" value="1"/>
</dbReference>
<dbReference type="GO" id="GO:0005737">
    <property type="term" value="C:cytoplasm"/>
    <property type="evidence" value="ECO:0007669"/>
    <property type="project" value="TreeGrafter"/>
</dbReference>
<keyword evidence="5" id="KW-0862">Zinc</keyword>
<comment type="similarity">
    <text evidence="2">Belongs to the cytidine and deoxycytidylate deaminase family.</text>
</comment>
<evidence type="ECO:0000256" key="4">
    <source>
        <dbReference type="ARBA" id="ARBA00022801"/>
    </source>
</evidence>
<dbReference type="EMBL" id="DXGG01000235">
    <property type="protein sequence ID" value="HIW88092.1"/>
    <property type="molecule type" value="Genomic_DNA"/>
</dbReference>
<dbReference type="InterPro" id="IPR015517">
    <property type="entry name" value="dCMP_deaminase-rel"/>
</dbReference>
<evidence type="ECO:0000256" key="3">
    <source>
        <dbReference type="ARBA" id="ARBA00022723"/>
    </source>
</evidence>
<evidence type="ECO:0000256" key="1">
    <source>
        <dbReference type="ARBA" id="ARBA00001947"/>
    </source>
</evidence>
<dbReference type="SUPFAM" id="SSF52540">
    <property type="entry name" value="P-loop containing nucleoside triphosphate hydrolases"/>
    <property type="match status" value="1"/>
</dbReference>
<reference evidence="7" key="1">
    <citation type="journal article" date="2021" name="PeerJ">
        <title>Extensive microbial diversity within the chicken gut microbiome revealed by metagenomics and culture.</title>
        <authorList>
            <person name="Gilroy R."/>
            <person name="Ravi A."/>
            <person name="Getino M."/>
            <person name="Pursley I."/>
            <person name="Horton D.L."/>
            <person name="Alikhan N.F."/>
            <person name="Baker D."/>
            <person name="Gharbi K."/>
            <person name="Hall N."/>
            <person name="Watson M."/>
            <person name="Adriaenssens E.M."/>
            <person name="Foster-Nyarko E."/>
            <person name="Jarju S."/>
            <person name="Secka A."/>
            <person name="Antonio M."/>
            <person name="Oren A."/>
            <person name="Chaudhuri R.R."/>
            <person name="La Ragione R."/>
            <person name="Hildebrand F."/>
            <person name="Pallen M.J."/>
        </authorList>
    </citation>
    <scope>NUCLEOTIDE SEQUENCE</scope>
    <source>
        <strain evidence="7">Gambia16-930</strain>
    </source>
</reference>
<dbReference type="InterPro" id="IPR016192">
    <property type="entry name" value="APOBEC/CMP_deaminase_Zn-bd"/>
</dbReference>
<proteinExistence type="inferred from homology"/>